<keyword evidence="1" id="KW-0812">Transmembrane</keyword>
<gene>
    <name evidence="3" type="ORF">E5339_04540</name>
</gene>
<evidence type="ECO:0000313" key="4">
    <source>
        <dbReference type="Proteomes" id="UP000310760"/>
    </source>
</evidence>
<proteinExistence type="predicted"/>
<sequence length="355" mass="41149">MKRVIVKINVSVLLLVLASCSTNYRMTTCVYKDGRISREVYAKADSAFLAGNRSGNPFLFQLGDRWMVENLDSCVKVDFFGEEGELNVKAERTLKAEGTFSFFSANEKWMKPLAKPQEKLEKNFRWFYTYYTYTCDFREIEDKGPIPMDKYLGKPEQALLFQGDMSGYQGMNGVELKSVLEDAEEKFMKWLYHTQFELSYEVVEYFLQRGGEAAYVAKLKTEKEEIFLGDKNRKEENECSPEYVCTLLDKRYDTLVFTDLYKANQKEIQKMYDKKCVTMELFDNQIKFELAMPGELLSANTLLKEGDRLVWKVDAYRLLGGSYVLEAESRAMNTWAFCVTGLLIVLAGYGIIRKR</sequence>
<accession>A0A4S2FSC6</accession>
<reference evidence="3 4" key="1">
    <citation type="submission" date="2019-04" db="EMBL/GenBank/DDBJ databases">
        <title>Microbes associate with the intestines of laboratory mice.</title>
        <authorList>
            <person name="Navarre W."/>
            <person name="Wong E."/>
            <person name="Huang K."/>
            <person name="Tropini C."/>
            <person name="Ng K."/>
            <person name="Yu B."/>
        </authorList>
    </citation>
    <scope>NUCLEOTIDE SEQUENCE [LARGE SCALE GENOMIC DNA]</scope>
    <source>
        <strain evidence="3 4">NM22_B1</strain>
    </source>
</reference>
<dbReference type="PROSITE" id="PS51257">
    <property type="entry name" value="PROKAR_LIPOPROTEIN"/>
    <property type="match status" value="1"/>
</dbReference>
<dbReference type="AlphaFoldDB" id="A0A4S2FSC6"/>
<feature type="transmembrane region" description="Helical" evidence="1">
    <location>
        <begin position="334"/>
        <end position="352"/>
    </location>
</feature>
<evidence type="ECO:0000313" key="3">
    <source>
        <dbReference type="EMBL" id="TGY72123.1"/>
    </source>
</evidence>
<evidence type="ECO:0000256" key="1">
    <source>
        <dbReference type="SAM" id="Phobius"/>
    </source>
</evidence>
<keyword evidence="2" id="KW-0732">Signal</keyword>
<keyword evidence="1" id="KW-0472">Membrane</keyword>
<feature type="chain" id="PRO_5020204394" description="Transmembrane protein" evidence="2">
    <location>
        <begin position="26"/>
        <end position="355"/>
    </location>
</feature>
<organism evidence="3 4">
    <name type="scientific">Phocaeicola sartorii</name>
    <dbReference type="NCBI Taxonomy" id="671267"/>
    <lineage>
        <taxon>Bacteria</taxon>
        <taxon>Pseudomonadati</taxon>
        <taxon>Bacteroidota</taxon>
        <taxon>Bacteroidia</taxon>
        <taxon>Bacteroidales</taxon>
        <taxon>Bacteroidaceae</taxon>
        <taxon>Phocaeicola</taxon>
    </lineage>
</organism>
<evidence type="ECO:0000256" key="2">
    <source>
        <dbReference type="SAM" id="SignalP"/>
    </source>
</evidence>
<feature type="signal peptide" evidence="2">
    <location>
        <begin position="1"/>
        <end position="25"/>
    </location>
</feature>
<comment type="caution">
    <text evidence="3">The sequence shown here is derived from an EMBL/GenBank/DDBJ whole genome shotgun (WGS) entry which is preliminary data.</text>
</comment>
<dbReference type="RefSeq" id="WP_135950524.1">
    <property type="nucleotide sequence ID" value="NZ_CAOOJZ010000009.1"/>
</dbReference>
<dbReference type="Proteomes" id="UP000310760">
    <property type="component" value="Unassembled WGS sequence"/>
</dbReference>
<name>A0A4S2FSC6_9BACT</name>
<protein>
    <recommendedName>
        <fullName evidence="5">Transmembrane protein</fullName>
    </recommendedName>
</protein>
<evidence type="ECO:0008006" key="5">
    <source>
        <dbReference type="Google" id="ProtNLM"/>
    </source>
</evidence>
<keyword evidence="1" id="KW-1133">Transmembrane helix</keyword>
<dbReference type="EMBL" id="SRYJ01000007">
    <property type="protein sequence ID" value="TGY72123.1"/>
    <property type="molecule type" value="Genomic_DNA"/>
</dbReference>